<organism evidence="2 3">
    <name type="scientific">Portunus trituberculatus</name>
    <name type="common">Swimming crab</name>
    <name type="synonym">Neptunus trituberculatus</name>
    <dbReference type="NCBI Taxonomy" id="210409"/>
    <lineage>
        <taxon>Eukaryota</taxon>
        <taxon>Metazoa</taxon>
        <taxon>Ecdysozoa</taxon>
        <taxon>Arthropoda</taxon>
        <taxon>Crustacea</taxon>
        <taxon>Multicrustacea</taxon>
        <taxon>Malacostraca</taxon>
        <taxon>Eumalacostraca</taxon>
        <taxon>Eucarida</taxon>
        <taxon>Decapoda</taxon>
        <taxon>Pleocyemata</taxon>
        <taxon>Brachyura</taxon>
        <taxon>Eubrachyura</taxon>
        <taxon>Portunoidea</taxon>
        <taxon>Portunidae</taxon>
        <taxon>Portuninae</taxon>
        <taxon>Portunus</taxon>
    </lineage>
</organism>
<proteinExistence type="predicted"/>
<name>A0A5B7I9N5_PORTR</name>
<evidence type="ECO:0000313" key="3">
    <source>
        <dbReference type="Proteomes" id="UP000324222"/>
    </source>
</evidence>
<dbReference type="EMBL" id="VSRR010045892">
    <property type="protein sequence ID" value="MPC77444.1"/>
    <property type="molecule type" value="Genomic_DNA"/>
</dbReference>
<comment type="caution">
    <text evidence="2">The sequence shown here is derived from an EMBL/GenBank/DDBJ whole genome shotgun (WGS) entry which is preliminary data.</text>
</comment>
<feature type="region of interest" description="Disordered" evidence="1">
    <location>
        <begin position="1"/>
        <end position="23"/>
    </location>
</feature>
<dbReference type="Proteomes" id="UP000324222">
    <property type="component" value="Unassembled WGS sequence"/>
</dbReference>
<feature type="compositionally biased region" description="Basic residues" evidence="1">
    <location>
        <begin position="238"/>
        <end position="250"/>
    </location>
</feature>
<feature type="compositionally biased region" description="Low complexity" evidence="1">
    <location>
        <begin position="10"/>
        <end position="22"/>
    </location>
</feature>
<keyword evidence="3" id="KW-1185">Reference proteome</keyword>
<accession>A0A5B7I9N5</accession>
<protein>
    <submittedName>
        <fullName evidence="2">Uncharacterized protein</fullName>
    </submittedName>
</protein>
<gene>
    <name evidence="2" type="ORF">E2C01_071897</name>
</gene>
<evidence type="ECO:0000313" key="2">
    <source>
        <dbReference type="EMBL" id="MPC77444.1"/>
    </source>
</evidence>
<sequence>MSCEILPDASHVPSSSSSSQHSIPAHLALALPQHKDPDIKSEVFGDAWDGDRGVQYQCDISCYGVTAAGAGVTDHGAMEEEEEGEERGTWWAEGKSSSYFNAMRDKCPSVPHENLVGGYDTHENEATRGDGEMEPAFSLWPLPPLSHEAAGREEGFLDGVTVSRRAFCDARSQECGMSDVTSHEPSIDAFTSPEHNSPDMSNYRLLGRHSGIQLPVMTIEIEKWLMGLIVNDEADDKRKKRGKNAKKKSKQGGLLRQGGMKVARDTSGTEDAASDSIHSEVRFMCARLALTFLTATKKTLLTRHAHVLTTHASHTRTQPVGG</sequence>
<feature type="region of interest" description="Disordered" evidence="1">
    <location>
        <begin position="177"/>
        <end position="198"/>
    </location>
</feature>
<dbReference type="AlphaFoldDB" id="A0A5B7I9N5"/>
<reference evidence="2 3" key="1">
    <citation type="submission" date="2019-05" db="EMBL/GenBank/DDBJ databases">
        <title>Another draft genome of Portunus trituberculatus and its Hox gene families provides insights of decapod evolution.</title>
        <authorList>
            <person name="Jeong J.-H."/>
            <person name="Song I."/>
            <person name="Kim S."/>
            <person name="Choi T."/>
            <person name="Kim D."/>
            <person name="Ryu S."/>
            <person name="Kim W."/>
        </authorList>
    </citation>
    <scope>NUCLEOTIDE SEQUENCE [LARGE SCALE GENOMIC DNA]</scope>
    <source>
        <tissue evidence="2">Muscle</tissue>
    </source>
</reference>
<feature type="region of interest" description="Disordered" evidence="1">
    <location>
        <begin position="236"/>
        <end position="274"/>
    </location>
</feature>
<evidence type="ECO:0000256" key="1">
    <source>
        <dbReference type="SAM" id="MobiDB-lite"/>
    </source>
</evidence>